<dbReference type="EMBL" id="AUYB01000099">
    <property type="protein sequence ID" value="KZN39539.1"/>
    <property type="molecule type" value="Genomic_DNA"/>
</dbReference>
<dbReference type="RefSeq" id="WP_063355683.1">
    <property type="nucleotide sequence ID" value="NZ_AQHB01000039.1"/>
</dbReference>
<dbReference type="Proteomes" id="UP000076643">
    <property type="component" value="Unassembled WGS sequence"/>
</dbReference>
<gene>
    <name evidence="2" type="ORF">N475_14065</name>
</gene>
<protein>
    <submittedName>
        <fullName evidence="2">Uncharacterized protein</fullName>
    </submittedName>
</protein>
<reference evidence="2 3" key="1">
    <citation type="submission" date="2013-07" db="EMBL/GenBank/DDBJ databases">
        <title>Comparative Genomic and Metabolomic Analysis of Twelve Strains of Pseudoalteromonas luteoviolacea.</title>
        <authorList>
            <person name="Vynne N.G."/>
            <person name="Mansson M."/>
            <person name="Gram L."/>
        </authorList>
    </citation>
    <scope>NUCLEOTIDE SEQUENCE [LARGE SCALE GENOMIC DNA]</scope>
    <source>
        <strain evidence="2 3">DSM 6061</strain>
    </source>
</reference>
<sequence length="222" mass="25314">MLIQSIKNSFLIVSITVLSLLFTSSKELYEKLFVDWFGACRIVIDADFGKVDQNGKYPNALVSILAYGDVPDTITVKFIGSEKLASVKMIHSSSDNLIMHNDVSLTCPVEGELTYCQTKTQVPYYYEEIEWEISNFNKFVTPIFKVNFHTPLDSNAKFPIQTFIKNFEKGKACKVEPAKIYNFWTWGETWLIPIILFVVMVLFMSLSKYLESKKNNDQGAGP</sequence>
<dbReference type="AlphaFoldDB" id="A0A161ZYS7"/>
<comment type="caution">
    <text evidence="2">The sequence shown here is derived from an EMBL/GenBank/DDBJ whole genome shotgun (WGS) entry which is preliminary data.</text>
</comment>
<keyword evidence="1" id="KW-1133">Transmembrane helix</keyword>
<keyword evidence="1" id="KW-0812">Transmembrane</keyword>
<feature type="transmembrane region" description="Helical" evidence="1">
    <location>
        <begin position="183"/>
        <end position="206"/>
    </location>
</feature>
<keyword evidence="3" id="KW-1185">Reference proteome</keyword>
<dbReference type="PATRIC" id="fig|1365250.3.peg.2041"/>
<organism evidence="2 3">
    <name type="scientific">Pseudoalteromonas luteoviolacea DSM 6061</name>
    <dbReference type="NCBI Taxonomy" id="1365250"/>
    <lineage>
        <taxon>Bacteria</taxon>
        <taxon>Pseudomonadati</taxon>
        <taxon>Pseudomonadota</taxon>
        <taxon>Gammaproteobacteria</taxon>
        <taxon>Alteromonadales</taxon>
        <taxon>Pseudoalteromonadaceae</taxon>
        <taxon>Pseudoalteromonas</taxon>
    </lineage>
</organism>
<evidence type="ECO:0000313" key="2">
    <source>
        <dbReference type="EMBL" id="KZN39539.1"/>
    </source>
</evidence>
<proteinExistence type="predicted"/>
<accession>A0A161ZYS7</accession>
<keyword evidence="1" id="KW-0472">Membrane</keyword>
<name>A0A161ZYS7_9GAMM</name>
<evidence type="ECO:0000256" key="1">
    <source>
        <dbReference type="SAM" id="Phobius"/>
    </source>
</evidence>
<evidence type="ECO:0000313" key="3">
    <source>
        <dbReference type="Proteomes" id="UP000076643"/>
    </source>
</evidence>